<evidence type="ECO:0000259" key="1">
    <source>
        <dbReference type="Pfam" id="PF06444"/>
    </source>
</evidence>
<gene>
    <name evidence="2" type="primary">ND2</name>
</gene>
<keyword evidence="2" id="KW-0496">Mitochondrion</keyword>
<protein>
    <submittedName>
        <fullName evidence="2">Nicotinamide dehydrogenase subunit 2</fullName>
    </submittedName>
</protein>
<accession>O79189</accession>
<dbReference type="GO" id="GO:0008137">
    <property type="term" value="F:NADH dehydrogenase (ubiquinone) activity"/>
    <property type="evidence" value="ECO:0007669"/>
    <property type="project" value="InterPro"/>
</dbReference>
<dbReference type="InterPro" id="IPR010933">
    <property type="entry name" value="NADH_DH_su2_C"/>
</dbReference>
<dbReference type="AlphaFoldDB" id="O79189"/>
<evidence type="ECO:0000313" key="2">
    <source>
        <dbReference type="EMBL" id="AAC34654.1"/>
    </source>
</evidence>
<proteinExistence type="predicted"/>
<feature type="non-terminal residue" evidence="2">
    <location>
        <position position="1"/>
    </location>
</feature>
<sequence length="41" mass="4495">PNSTTHMKQWHTTNPTNTLAATLTSMSILLLPLSPVIQTYA</sequence>
<dbReference type="GO" id="GO:0006120">
    <property type="term" value="P:mitochondrial electron transport, NADH to ubiquinone"/>
    <property type="evidence" value="ECO:0007669"/>
    <property type="project" value="InterPro"/>
</dbReference>
<name>O79189_NINRU</name>
<dbReference type="EMBL" id="AH006420">
    <property type="protein sequence ID" value="AAC34654.1"/>
    <property type="molecule type" value="Genomic_DNA"/>
</dbReference>
<geneLocation type="mitochondrion" evidence="2"/>
<dbReference type="Pfam" id="PF06444">
    <property type="entry name" value="NADH_dehy_S2_C"/>
    <property type="match status" value="1"/>
</dbReference>
<reference evidence="2" key="1">
    <citation type="submission" date="1998-07" db="EMBL/GenBank/DDBJ databases">
        <title>Molecular data confirms the species status of the Christmas Island Hawk-Owl Ninox natalis.</title>
        <authorList>
            <person name="Norman J.A."/>
            <person name="Christidis L."/>
        </authorList>
    </citation>
    <scope>NUCLEOTIDE SEQUENCE</scope>
    <source>
        <tissue evidence="2">Skeletal muscle</tissue>
    </source>
</reference>
<feature type="domain" description="NADH dehydrogenase subunit 2 C-terminal" evidence="1">
    <location>
        <begin position="1"/>
        <end position="37"/>
    </location>
</feature>
<dbReference type="GO" id="GO:0005739">
    <property type="term" value="C:mitochondrion"/>
    <property type="evidence" value="ECO:0007669"/>
    <property type="project" value="GOC"/>
</dbReference>
<organism evidence="2">
    <name type="scientific">Ninox rufa</name>
    <name type="common">Rufous owl</name>
    <dbReference type="NCBI Taxonomy" id="73882"/>
    <lineage>
        <taxon>Eukaryota</taxon>
        <taxon>Metazoa</taxon>
        <taxon>Chordata</taxon>
        <taxon>Craniata</taxon>
        <taxon>Vertebrata</taxon>
        <taxon>Euteleostomi</taxon>
        <taxon>Archelosauria</taxon>
        <taxon>Archosauria</taxon>
        <taxon>Dinosauria</taxon>
        <taxon>Saurischia</taxon>
        <taxon>Theropoda</taxon>
        <taxon>Coelurosauria</taxon>
        <taxon>Aves</taxon>
        <taxon>Neognathae</taxon>
        <taxon>Neoaves</taxon>
        <taxon>Telluraves</taxon>
        <taxon>Strigiformes</taxon>
        <taxon>Strigidae</taxon>
        <taxon>Ninox</taxon>
    </lineage>
</organism>